<keyword evidence="11" id="KW-0732">Signal</keyword>
<proteinExistence type="inferred from homology"/>
<keyword evidence="15" id="KW-1185">Reference proteome</keyword>
<dbReference type="InterPro" id="IPR037066">
    <property type="entry name" value="Plug_dom_sf"/>
</dbReference>
<dbReference type="InterPro" id="IPR036942">
    <property type="entry name" value="Beta-barrel_TonB_sf"/>
</dbReference>
<feature type="signal peptide" evidence="11">
    <location>
        <begin position="1"/>
        <end position="24"/>
    </location>
</feature>
<evidence type="ECO:0000256" key="3">
    <source>
        <dbReference type="ARBA" id="ARBA00022452"/>
    </source>
</evidence>
<evidence type="ECO:0000313" key="14">
    <source>
        <dbReference type="EMBL" id="MBX7481680.1"/>
    </source>
</evidence>
<dbReference type="SUPFAM" id="SSF56935">
    <property type="entry name" value="Porins"/>
    <property type="match status" value="1"/>
</dbReference>
<keyword evidence="4 8" id="KW-0812">Transmembrane</keyword>
<comment type="caution">
    <text evidence="14">The sequence shown here is derived from an EMBL/GenBank/DDBJ whole genome shotgun (WGS) entry which is preliminary data.</text>
</comment>
<keyword evidence="6 8" id="KW-0472">Membrane</keyword>
<dbReference type="PANTHER" id="PTHR47234:SF3">
    <property type="entry name" value="SECRETIN_TONB SHORT N-TERMINAL DOMAIN-CONTAINING PROTEIN"/>
    <property type="match status" value="1"/>
</dbReference>
<keyword evidence="7 8" id="KW-0998">Cell outer membrane</keyword>
<keyword evidence="14" id="KW-0675">Receptor</keyword>
<evidence type="ECO:0000256" key="5">
    <source>
        <dbReference type="ARBA" id="ARBA00023077"/>
    </source>
</evidence>
<evidence type="ECO:0000256" key="1">
    <source>
        <dbReference type="ARBA" id="ARBA00004571"/>
    </source>
</evidence>
<keyword evidence="2 8" id="KW-0813">Transport</keyword>
<name>A0ABS7J6R6_9SPHN</name>
<evidence type="ECO:0000256" key="6">
    <source>
        <dbReference type="ARBA" id="ARBA00023136"/>
    </source>
</evidence>
<accession>A0ABS7J6R6</accession>
<dbReference type="PROSITE" id="PS52016">
    <property type="entry name" value="TONB_DEPENDENT_REC_3"/>
    <property type="match status" value="1"/>
</dbReference>
<dbReference type="CDD" id="cd01347">
    <property type="entry name" value="ligand_gated_channel"/>
    <property type="match status" value="1"/>
</dbReference>
<evidence type="ECO:0000256" key="9">
    <source>
        <dbReference type="RuleBase" id="RU003357"/>
    </source>
</evidence>
<feature type="domain" description="TonB-dependent receptor plug" evidence="13">
    <location>
        <begin position="68"/>
        <end position="181"/>
    </location>
</feature>
<feature type="region of interest" description="Disordered" evidence="10">
    <location>
        <begin position="28"/>
        <end position="47"/>
    </location>
</feature>
<dbReference type="InterPro" id="IPR000531">
    <property type="entry name" value="Beta-barrel_TonB"/>
</dbReference>
<comment type="similarity">
    <text evidence="8 9">Belongs to the TonB-dependent receptor family.</text>
</comment>
<gene>
    <name evidence="14" type="ORF">K3174_04000</name>
</gene>
<dbReference type="Gene3D" id="2.170.130.10">
    <property type="entry name" value="TonB-dependent receptor, plug domain"/>
    <property type="match status" value="1"/>
</dbReference>
<dbReference type="PANTHER" id="PTHR47234">
    <property type="match status" value="1"/>
</dbReference>
<feature type="domain" description="TonB-dependent receptor-like beta-barrel" evidence="12">
    <location>
        <begin position="317"/>
        <end position="746"/>
    </location>
</feature>
<dbReference type="InterPro" id="IPR039426">
    <property type="entry name" value="TonB-dep_rcpt-like"/>
</dbReference>
<organism evidence="14 15">
    <name type="scientific">Qipengyuania qiaonensis</name>
    <dbReference type="NCBI Taxonomy" id="2867240"/>
    <lineage>
        <taxon>Bacteria</taxon>
        <taxon>Pseudomonadati</taxon>
        <taxon>Pseudomonadota</taxon>
        <taxon>Alphaproteobacteria</taxon>
        <taxon>Sphingomonadales</taxon>
        <taxon>Erythrobacteraceae</taxon>
        <taxon>Qipengyuania</taxon>
    </lineage>
</organism>
<protein>
    <submittedName>
        <fullName evidence="14">TonB-dependent receptor</fullName>
    </submittedName>
</protein>
<evidence type="ECO:0000313" key="15">
    <source>
        <dbReference type="Proteomes" id="UP000755104"/>
    </source>
</evidence>
<evidence type="ECO:0000256" key="7">
    <source>
        <dbReference type="ARBA" id="ARBA00023237"/>
    </source>
</evidence>
<evidence type="ECO:0000259" key="12">
    <source>
        <dbReference type="Pfam" id="PF00593"/>
    </source>
</evidence>
<reference evidence="14 15" key="1">
    <citation type="submission" date="2021-08" db="EMBL/GenBank/DDBJ databases">
        <title>Comparative Genomics Analysis of the Genus Qipengyuania Reveals Extensive Genetic Diversity and Metabolic Versatility, Including the Description of Fifteen Novel Species.</title>
        <authorList>
            <person name="Liu Y."/>
        </authorList>
    </citation>
    <scope>NUCLEOTIDE SEQUENCE [LARGE SCALE GENOMIC DNA]</scope>
    <source>
        <strain evidence="14 15">6D47A</strain>
    </source>
</reference>
<sequence>MRIEGRTVALILSGVGLVGLSSQAAAQQADEEMVERPDIQHESGGEGDEVAVPIVVTGTRIRGAPLVGEVTSIDRETIVEAGQIDLGEAIRALPQNFAGGQNPGVGLGSGINQNINSTSAANLRGLGPDATLTLLNGHRLPYDSAYQAIDISAIPLAAVDRIEVVPDGASALYGSDAVGGVINVILRRDFDGVTTSAQIGTSTDGGNFRQQADVVAGRAWSSGGVVFAYDFVNNSAIEARQRDYTDDLIPGYTLFPSMERHALTLAAHQQISPGIEASIDALYSRRTSRFLQGTADSTGLRTPEVEAFALAPSAKIDLGAGWQVTVLSVFGRDRTDLRAVFTPQIGSVPVNRVRYFNEIFSIEGGAEGPLFALPGGSARLAVGAGIRNNRLDGGLNDAFYDFDFDAEQRARFAYGELFLPFVTGRNARPGVARLSVSAAVRYEDYPGLDEQAAPRVGLIYAPLDGLTFRASWARSFKAPTLYQRNLFSETYLVPAPWFGVGTAGETILFVSGGNPDLKPERAESWTIGFEIEPNAAPGLRLSATLYDIAYEDRVVSPISGGLASAFTNPGFASQVTLSPSETSLSELIAQSQFGLQNLTGDDFDPSSVFAILDNRETNIAAWSVRGVDLGVGWDRSLGSDQSLGIDLSGTWLDSAQRVTPTLPDVQLSGTVYNPPRYRARGSLRYQSGPLTANAAVNYTGGFTDERSVGGGTVSPSATVDLGLRYALIRSETRDPGLELALTVQNVFNDEPPIITQSAPSNVPYDSTNFSPVGRFIAFGVRRHW</sequence>
<dbReference type="Pfam" id="PF07715">
    <property type="entry name" value="Plug"/>
    <property type="match status" value="1"/>
</dbReference>
<feature type="compositionally biased region" description="Basic and acidic residues" evidence="10">
    <location>
        <begin position="34"/>
        <end position="44"/>
    </location>
</feature>
<evidence type="ECO:0000256" key="10">
    <source>
        <dbReference type="SAM" id="MobiDB-lite"/>
    </source>
</evidence>
<dbReference type="Proteomes" id="UP000755104">
    <property type="component" value="Unassembled WGS sequence"/>
</dbReference>
<keyword evidence="3 8" id="KW-1134">Transmembrane beta strand</keyword>
<evidence type="ECO:0000259" key="13">
    <source>
        <dbReference type="Pfam" id="PF07715"/>
    </source>
</evidence>
<dbReference type="RefSeq" id="WP_221555798.1">
    <property type="nucleotide sequence ID" value="NZ_JAIGNO010000002.1"/>
</dbReference>
<dbReference type="EMBL" id="JAIGNO010000002">
    <property type="protein sequence ID" value="MBX7481680.1"/>
    <property type="molecule type" value="Genomic_DNA"/>
</dbReference>
<dbReference type="InterPro" id="IPR012910">
    <property type="entry name" value="Plug_dom"/>
</dbReference>
<feature type="chain" id="PRO_5047369940" evidence="11">
    <location>
        <begin position="25"/>
        <end position="784"/>
    </location>
</feature>
<dbReference type="Pfam" id="PF00593">
    <property type="entry name" value="TonB_dep_Rec_b-barrel"/>
    <property type="match status" value="1"/>
</dbReference>
<dbReference type="Gene3D" id="2.40.170.20">
    <property type="entry name" value="TonB-dependent receptor, beta-barrel domain"/>
    <property type="match status" value="1"/>
</dbReference>
<evidence type="ECO:0000256" key="2">
    <source>
        <dbReference type="ARBA" id="ARBA00022448"/>
    </source>
</evidence>
<comment type="subcellular location">
    <subcellularLocation>
        <location evidence="1 8">Cell outer membrane</location>
        <topology evidence="1 8">Multi-pass membrane protein</topology>
    </subcellularLocation>
</comment>
<keyword evidence="5 9" id="KW-0798">TonB box</keyword>
<evidence type="ECO:0000256" key="4">
    <source>
        <dbReference type="ARBA" id="ARBA00022692"/>
    </source>
</evidence>
<evidence type="ECO:0000256" key="8">
    <source>
        <dbReference type="PROSITE-ProRule" id="PRU01360"/>
    </source>
</evidence>
<evidence type="ECO:0000256" key="11">
    <source>
        <dbReference type="SAM" id="SignalP"/>
    </source>
</evidence>